<evidence type="ECO:0000313" key="1">
    <source>
        <dbReference type="EMBL" id="XCN71869.1"/>
    </source>
</evidence>
<dbReference type="EMBL" id="CP159373">
    <property type="protein sequence ID" value="XCN71869.1"/>
    <property type="molecule type" value="Genomic_DNA"/>
</dbReference>
<accession>A0AAU8LRE3</accession>
<gene>
    <name evidence="1" type="ORF">Q3M24_16385</name>
</gene>
<dbReference type="AlphaFoldDB" id="A0AAU8LRE3"/>
<name>A0AAU8LRE3_9BACT</name>
<sequence>MNTFAPDFLNALCVKVARQLNKLPYELGEAEKTNQSEPYLIFPATADGNIRVSEQEARFLLTQQLEQCGIHYAVETPTLLRYQFSGTQSERSGSTDVTLFEASPDGSKFIRKTLIELKAHNVHQRNVEKDFEKLLQEKEPGLFFHILQAANSGTLTADSSEKGVLVKYRNAFKTILDKLPLKKDQTWFLHLVLFCMSPCFLISKTIRSEDLSPLAGFFDFQYKISNGAMVVTKRNGWNVLDFQDNRSNTCSCPLGNDEICGKTPAN</sequence>
<proteinExistence type="predicted"/>
<organism evidence="1">
    <name type="scientific">Candidatus Electrothrix aestuarii</name>
    <dbReference type="NCBI Taxonomy" id="3062594"/>
    <lineage>
        <taxon>Bacteria</taxon>
        <taxon>Pseudomonadati</taxon>
        <taxon>Thermodesulfobacteriota</taxon>
        <taxon>Desulfobulbia</taxon>
        <taxon>Desulfobulbales</taxon>
        <taxon>Desulfobulbaceae</taxon>
        <taxon>Candidatus Electrothrix</taxon>
    </lineage>
</organism>
<protein>
    <submittedName>
        <fullName evidence="1">Uncharacterized protein</fullName>
    </submittedName>
</protein>
<dbReference type="KEGG" id="eaj:Q3M24_16385"/>
<reference evidence="1" key="2">
    <citation type="submission" date="2024-06" db="EMBL/GenBank/DDBJ databases">
        <authorList>
            <person name="Plum-Jensen L.E."/>
            <person name="Schramm A."/>
            <person name="Marshall I.P.G."/>
        </authorList>
    </citation>
    <scope>NUCLEOTIDE SEQUENCE</scope>
    <source>
        <strain evidence="1">Rat1</strain>
    </source>
</reference>
<reference evidence="1" key="1">
    <citation type="journal article" date="2024" name="Syst. Appl. Microbiol.">
        <title>First single-strain enrichments of Electrothrix cable bacteria, description of E. aestuarii sp. nov. and E. rattekaaiensis sp. nov., and proposal of a cable bacteria taxonomy following the rules of the SeqCode.</title>
        <authorList>
            <person name="Plum-Jensen L.E."/>
            <person name="Schramm A."/>
            <person name="Marshall I.P.G."/>
        </authorList>
    </citation>
    <scope>NUCLEOTIDE SEQUENCE</scope>
    <source>
        <strain evidence="1">Rat1</strain>
    </source>
</reference>